<organism evidence="3 4">
    <name type="scientific">Plasmodium vivax</name>
    <name type="common">malaria parasite P. vivax</name>
    <dbReference type="NCBI Taxonomy" id="5855"/>
    <lineage>
        <taxon>Eukaryota</taxon>
        <taxon>Sar</taxon>
        <taxon>Alveolata</taxon>
        <taxon>Apicomplexa</taxon>
        <taxon>Aconoidasida</taxon>
        <taxon>Haemosporida</taxon>
        <taxon>Plasmodiidae</taxon>
        <taxon>Plasmodium</taxon>
        <taxon>Plasmodium (Plasmodium)</taxon>
    </lineage>
</organism>
<keyword evidence="2" id="KW-0472">Membrane</keyword>
<feature type="region of interest" description="Disordered" evidence="1">
    <location>
        <begin position="92"/>
        <end position="130"/>
    </location>
</feature>
<dbReference type="AlphaFoldDB" id="A0A1G4ECT9"/>
<feature type="transmembrane region" description="Helical" evidence="2">
    <location>
        <begin position="56"/>
        <end position="76"/>
    </location>
</feature>
<dbReference type="Proteomes" id="UP000196402">
    <property type="component" value="Unassembled WGS sequence"/>
</dbReference>
<name>A0A1G4ECT9_PLAVI</name>
<evidence type="ECO:0000256" key="2">
    <source>
        <dbReference type="SAM" id="Phobius"/>
    </source>
</evidence>
<evidence type="ECO:0000313" key="4">
    <source>
        <dbReference type="Proteomes" id="UP000196402"/>
    </source>
</evidence>
<dbReference type="InterPro" id="IPR008780">
    <property type="entry name" value="Plasmodium_Vir"/>
</dbReference>
<reference evidence="3 4" key="1">
    <citation type="submission" date="2016-07" db="EMBL/GenBank/DDBJ databases">
        <authorList>
            <consortium name="Pathogen Informatics"/>
        </authorList>
    </citation>
    <scope>NUCLEOTIDE SEQUENCE [LARGE SCALE GENOMIC DNA]</scope>
</reference>
<gene>
    <name evidence="3" type="ORF">PVT01_000081700</name>
</gene>
<evidence type="ECO:0000313" key="3">
    <source>
        <dbReference type="EMBL" id="SCA60258.1"/>
    </source>
</evidence>
<accession>A0A1G4ECT9</accession>
<sequence>MSEYCRKSKQYNDIINGAKLQPEKLLEVNDNIENWEDIVIPDDTSFLNEILQQLPVRMGAVSLASLGAITMLFMYYKFTPFGSWLRNKIGGEKKMKHGNHGEPRKSLNYQQDHMPQISQKKRIKIAYQSS</sequence>
<proteinExistence type="predicted"/>
<keyword evidence="2" id="KW-0812">Transmembrane</keyword>
<protein>
    <submittedName>
        <fullName evidence="3">Vir protein, putative</fullName>
    </submittedName>
</protein>
<evidence type="ECO:0000256" key="1">
    <source>
        <dbReference type="SAM" id="MobiDB-lite"/>
    </source>
</evidence>
<dbReference type="Pfam" id="PF05795">
    <property type="entry name" value="Plasmodium_Vir"/>
    <property type="match status" value="1"/>
</dbReference>
<feature type="compositionally biased region" description="Polar residues" evidence="1">
    <location>
        <begin position="107"/>
        <end position="118"/>
    </location>
</feature>
<dbReference type="EMBL" id="FLYH01000286">
    <property type="protein sequence ID" value="SCA60258.1"/>
    <property type="molecule type" value="Genomic_DNA"/>
</dbReference>
<feature type="compositionally biased region" description="Basic and acidic residues" evidence="1">
    <location>
        <begin position="92"/>
        <end position="105"/>
    </location>
</feature>
<keyword evidence="2" id="KW-1133">Transmembrane helix</keyword>